<accession>A0ACB7HRP2</accession>
<name>A0ACB7HRP2_MANES</name>
<comment type="caution">
    <text evidence="1">The sequence shown here is derived from an EMBL/GenBank/DDBJ whole genome shotgun (WGS) entry which is preliminary data.</text>
</comment>
<gene>
    <name evidence="1" type="ORF">MANES_04G015400v8</name>
</gene>
<evidence type="ECO:0000313" key="2">
    <source>
        <dbReference type="Proteomes" id="UP000091857"/>
    </source>
</evidence>
<sequence length="367" mass="39536">MFSHYFSSLQKKSNSNNQTSEHDHDHNNEGEKKEVVQKKEGDDGGGKEGGKHPPTVILKIEMHCEGCVSKIIKLARGLDGVQSVKADTESSKLTVIGIIDPSQIREILHQKTKKKVELLSPQPKKEDSNAKNNKGDNKKSSDKKPDAENKKPKEAPVTSAVIKVAFHCLGCIEKIHRIVSKTKGVHEMTLDKQKETVTVKGTMDVKALTETLKDRLKRPVEIVPPKKEKDGGGGGGDKDGENTSGKKKNKGGGDGQDKAAAGGGGGGGAAAKVEGNKIEYMMQPGFGYGPGPGFGYVGQPQPQPQQPVHVYGSGYMGQAMQPMPVYGNGYMAQPQPVPMYEYGYGQVPGYPVHMKFNDENPNACSVM</sequence>
<organism evidence="1 2">
    <name type="scientific">Manihot esculenta</name>
    <name type="common">Cassava</name>
    <name type="synonym">Jatropha manihot</name>
    <dbReference type="NCBI Taxonomy" id="3983"/>
    <lineage>
        <taxon>Eukaryota</taxon>
        <taxon>Viridiplantae</taxon>
        <taxon>Streptophyta</taxon>
        <taxon>Embryophyta</taxon>
        <taxon>Tracheophyta</taxon>
        <taxon>Spermatophyta</taxon>
        <taxon>Magnoliopsida</taxon>
        <taxon>eudicotyledons</taxon>
        <taxon>Gunneridae</taxon>
        <taxon>Pentapetalae</taxon>
        <taxon>rosids</taxon>
        <taxon>fabids</taxon>
        <taxon>Malpighiales</taxon>
        <taxon>Euphorbiaceae</taxon>
        <taxon>Crotonoideae</taxon>
        <taxon>Manihoteae</taxon>
        <taxon>Manihot</taxon>
    </lineage>
</organism>
<protein>
    <submittedName>
        <fullName evidence="1">Uncharacterized protein</fullName>
    </submittedName>
</protein>
<evidence type="ECO:0000313" key="1">
    <source>
        <dbReference type="EMBL" id="KAG8655182.1"/>
    </source>
</evidence>
<dbReference type="Proteomes" id="UP000091857">
    <property type="component" value="Chromosome 4"/>
</dbReference>
<dbReference type="EMBL" id="CM004390">
    <property type="protein sequence ID" value="KAG8655182.1"/>
    <property type="molecule type" value="Genomic_DNA"/>
</dbReference>
<proteinExistence type="predicted"/>
<keyword evidence="2" id="KW-1185">Reference proteome</keyword>
<reference evidence="2" key="1">
    <citation type="journal article" date="2016" name="Nat. Biotechnol.">
        <title>Sequencing wild and cultivated cassava and related species reveals extensive interspecific hybridization and genetic diversity.</title>
        <authorList>
            <person name="Bredeson J.V."/>
            <person name="Lyons J.B."/>
            <person name="Prochnik S.E."/>
            <person name="Wu G.A."/>
            <person name="Ha C.M."/>
            <person name="Edsinger-Gonzales E."/>
            <person name="Grimwood J."/>
            <person name="Schmutz J."/>
            <person name="Rabbi I.Y."/>
            <person name="Egesi C."/>
            <person name="Nauluvula P."/>
            <person name="Lebot V."/>
            <person name="Ndunguru J."/>
            <person name="Mkamilo G."/>
            <person name="Bart R.S."/>
            <person name="Setter T.L."/>
            <person name="Gleadow R.M."/>
            <person name="Kulakow P."/>
            <person name="Ferguson M.E."/>
            <person name="Rounsley S."/>
            <person name="Rokhsar D.S."/>
        </authorList>
    </citation>
    <scope>NUCLEOTIDE SEQUENCE [LARGE SCALE GENOMIC DNA]</scope>
    <source>
        <strain evidence="2">cv. AM560-2</strain>
    </source>
</reference>